<feature type="region of interest" description="Disordered" evidence="1">
    <location>
        <begin position="1"/>
        <end position="26"/>
    </location>
</feature>
<dbReference type="Proteomes" id="UP000198888">
    <property type="component" value="Unassembled WGS sequence"/>
</dbReference>
<proteinExistence type="predicted"/>
<reference evidence="2 3" key="1">
    <citation type="submission" date="2016-10" db="EMBL/GenBank/DDBJ databases">
        <authorList>
            <person name="de Groot N.N."/>
        </authorList>
    </citation>
    <scope>NUCLEOTIDE SEQUENCE [LARGE SCALE GENOMIC DNA]</scope>
    <source>
        <strain evidence="2 3">DSM 22187</strain>
    </source>
</reference>
<feature type="compositionally biased region" description="Polar residues" evidence="1">
    <location>
        <begin position="1"/>
        <end position="15"/>
    </location>
</feature>
<evidence type="ECO:0000313" key="2">
    <source>
        <dbReference type="EMBL" id="SEI47119.1"/>
    </source>
</evidence>
<evidence type="ECO:0000313" key="3">
    <source>
        <dbReference type="Proteomes" id="UP000198888"/>
    </source>
</evidence>
<sequence length="45" mass="4887">MSRMSEGTQEPTRSDGQAPHPFVSGGTLQQCVYSGAKLSTRKFLD</sequence>
<accession>A0A1H6QU24</accession>
<dbReference type="EMBL" id="FNYR01000001">
    <property type="protein sequence ID" value="SEI47119.1"/>
    <property type="molecule type" value="Genomic_DNA"/>
</dbReference>
<organism evidence="2 3">
    <name type="scientific">Halohasta litchfieldiae</name>
    <dbReference type="NCBI Taxonomy" id="1073996"/>
    <lineage>
        <taxon>Archaea</taxon>
        <taxon>Methanobacteriati</taxon>
        <taxon>Methanobacteriota</taxon>
        <taxon>Stenosarchaea group</taxon>
        <taxon>Halobacteria</taxon>
        <taxon>Halobacteriales</taxon>
        <taxon>Haloferacaceae</taxon>
        <taxon>Halohasta</taxon>
    </lineage>
</organism>
<keyword evidence="3" id="KW-1185">Reference proteome</keyword>
<protein>
    <submittedName>
        <fullName evidence="2">Uncharacterized protein</fullName>
    </submittedName>
</protein>
<dbReference type="AlphaFoldDB" id="A0A1H6QU24"/>
<gene>
    <name evidence="2" type="ORF">SAMN05444271_10144</name>
</gene>
<name>A0A1H6QU24_9EURY</name>
<evidence type="ECO:0000256" key="1">
    <source>
        <dbReference type="SAM" id="MobiDB-lite"/>
    </source>
</evidence>